<dbReference type="EMBL" id="WITC01000123">
    <property type="protein sequence ID" value="MQX18655.1"/>
    <property type="molecule type" value="Genomic_DNA"/>
</dbReference>
<dbReference type="GO" id="GO:0050545">
    <property type="term" value="F:sulfopyruvate decarboxylase activity"/>
    <property type="evidence" value="ECO:0007669"/>
    <property type="project" value="TreeGrafter"/>
</dbReference>
<sequence length="255" mass="26647">MKIKVAFLPSSPLAVAGDVCVVVDVIRATTAIVTLFDAGTERVFVGGFGSDVINARAAVGQNGVICAEQDDGSPPLGFDYEPSPSLLAGLDLSGRFSMLATANGTPAILAAVREDAALVLLGSLRNLDGVARRALAEASSRNADITIICSGQLRNSRIAIEDSYCAGMIVSKICELAGHDTVELEDSASLAHGFTNSQDNAIAVLMSSMTGGRFINNDRQHDVEFCALLNESAVVPVVTTHAEVCDHPVYLLNAQ</sequence>
<proteinExistence type="inferred from homology"/>
<evidence type="ECO:0000256" key="5">
    <source>
        <dbReference type="ARBA" id="ARBA00022801"/>
    </source>
</evidence>
<comment type="similarity">
    <text evidence="2">Belongs to the ComB family.</text>
</comment>
<dbReference type="RefSeq" id="WP_153442429.1">
    <property type="nucleotide sequence ID" value="NZ_JACIGA010000037.1"/>
</dbReference>
<dbReference type="GO" id="GO:0050532">
    <property type="term" value="F:2-phosphosulfolactate phosphatase activity"/>
    <property type="evidence" value="ECO:0007669"/>
    <property type="project" value="UniProtKB-EC"/>
</dbReference>
<evidence type="ECO:0000256" key="3">
    <source>
        <dbReference type="ARBA" id="ARBA00012953"/>
    </source>
</evidence>
<evidence type="ECO:0000256" key="6">
    <source>
        <dbReference type="ARBA" id="ARBA00022842"/>
    </source>
</evidence>
<gene>
    <name evidence="8" type="ORF">GHK62_29140</name>
</gene>
<evidence type="ECO:0000256" key="4">
    <source>
        <dbReference type="ARBA" id="ARBA00021948"/>
    </source>
</evidence>
<comment type="catalytic activity">
    <reaction evidence="7">
        <text>(2R)-O-phospho-3-sulfolactate + H2O = (2R)-3-sulfolactate + phosphate</text>
        <dbReference type="Rhea" id="RHEA:23416"/>
        <dbReference type="ChEBI" id="CHEBI:15377"/>
        <dbReference type="ChEBI" id="CHEBI:15597"/>
        <dbReference type="ChEBI" id="CHEBI:43474"/>
        <dbReference type="ChEBI" id="CHEBI:58738"/>
        <dbReference type="EC" id="3.1.3.71"/>
    </reaction>
</comment>
<keyword evidence="5" id="KW-0378">Hydrolase</keyword>
<dbReference type="Gene3D" id="3.90.1560.10">
    <property type="entry name" value="ComB-like"/>
    <property type="match status" value="1"/>
</dbReference>
<evidence type="ECO:0000313" key="8">
    <source>
        <dbReference type="EMBL" id="MQX18655.1"/>
    </source>
</evidence>
<dbReference type="PANTHER" id="PTHR37311">
    <property type="entry name" value="2-PHOSPHOSULFOLACTATE PHOSPHATASE-RELATED"/>
    <property type="match status" value="1"/>
</dbReference>
<accession>A0A6N7LPC3</accession>
<organism evidence="8 9">
    <name type="scientific">Sinorhizobium terangae</name>
    <dbReference type="NCBI Taxonomy" id="110322"/>
    <lineage>
        <taxon>Bacteria</taxon>
        <taxon>Pseudomonadati</taxon>
        <taxon>Pseudomonadota</taxon>
        <taxon>Alphaproteobacteria</taxon>
        <taxon>Hyphomicrobiales</taxon>
        <taxon>Rhizobiaceae</taxon>
        <taxon>Sinorhizobium/Ensifer group</taxon>
        <taxon>Sinorhizobium</taxon>
    </lineage>
</organism>
<dbReference type="GO" id="GO:0000287">
    <property type="term" value="F:magnesium ion binding"/>
    <property type="evidence" value="ECO:0007669"/>
    <property type="project" value="InterPro"/>
</dbReference>
<name>A0A6N7LPC3_SINTE</name>
<keyword evidence="6" id="KW-0460">Magnesium</keyword>
<dbReference type="SUPFAM" id="SSF142823">
    <property type="entry name" value="ComB-like"/>
    <property type="match status" value="1"/>
</dbReference>
<comment type="caution">
    <text evidence="8">The sequence shown here is derived from an EMBL/GenBank/DDBJ whole genome shotgun (WGS) entry which is preliminary data.</text>
</comment>
<dbReference type="AlphaFoldDB" id="A0A6N7LPC3"/>
<dbReference type="Proteomes" id="UP000439983">
    <property type="component" value="Unassembled WGS sequence"/>
</dbReference>
<dbReference type="EC" id="3.1.3.71" evidence="3"/>
<keyword evidence="9" id="KW-1185">Reference proteome</keyword>
<dbReference type="Pfam" id="PF04029">
    <property type="entry name" value="2-ph_phosp"/>
    <property type="match status" value="1"/>
</dbReference>
<dbReference type="PANTHER" id="PTHR37311:SF1">
    <property type="entry name" value="2-PHOSPHOSULFOLACTATE PHOSPHATASE-RELATED"/>
    <property type="match status" value="1"/>
</dbReference>
<evidence type="ECO:0000256" key="1">
    <source>
        <dbReference type="ARBA" id="ARBA00001946"/>
    </source>
</evidence>
<dbReference type="InterPro" id="IPR005238">
    <property type="entry name" value="ComB-like"/>
</dbReference>
<reference evidence="8 9" key="1">
    <citation type="journal article" date="2013" name="Genome Biol.">
        <title>Comparative genomics of the core and accessory genomes of 48 Sinorhizobium strains comprising five genospecies.</title>
        <authorList>
            <person name="Sugawara M."/>
            <person name="Epstein B."/>
            <person name="Badgley B.D."/>
            <person name="Unno T."/>
            <person name="Xu L."/>
            <person name="Reese J."/>
            <person name="Gyaneshwar P."/>
            <person name="Denny R."/>
            <person name="Mudge J."/>
            <person name="Bharti A.K."/>
            <person name="Farmer A.D."/>
            <person name="May G.D."/>
            <person name="Woodward J.E."/>
            <person name="Medigue C."/>
            <person name="Vallenet D."/>
            <person name="Lajus A."/>
            <person name="Rouy Z."/>
            <person name="Martinez-Vaz B."/>
            <person name="Tiffin P."/>
            <person name="Young N.D."/>
            <person name="Sadowsky M.J."/>
        </authorList>
    </citation>
    <scope>NUCLEOTIDE SEQUENCE [LARGE SCALE GENOMIC DNA]</scope>
    <source>
        <strain evidence="8 9">USDA4894</strain>
    </source>
</reference>
<comment type="cofactor">
    <cofactor evidence="1">
        <name>Mg(2+)</name>
        <dbReference type="ChEBI" id="CHEBI:18420"/>
    </cofactor>
</comment>
<dbReference type="OrthoDB" id="8099212at2"/>
<protein>
    <recommendedName>
        <fullName evidence="4">Probable 2-phosphosulfolactate phosphatase</fullName>
        <ecNumber evidence="3">3.1.3.71</ecNumber>
    </recommendedName>
</protein>
<dbReference type="InterPro" id="IPR036702">
    <property type="entry name" value="ComB-like_sf"/>
</dbReference>
<evidence type="ECO:0000256" key="2">
    <source>
        <dbReference type="ARBA" id="ARBA00009997"/>
    </source>
</evidence>
<evidence type="ECO:0000313" key="9">
    <source>
        <dbReference type="Proteomes" id="UP000439983"/>
    </source>
</evidence>
<evidence type="ECO:0000256" key="7">
    <source>
        <dbReference type="ARBA" id="ARBA00033711"/>
    </source>
</evidence>